<reference evidence="6" key="1">
    <citation type="submission" date="2023-03" db="EMBL/GenBank/DDBJ databases">
        <title>Mating type loci evolution in Malassezia.</title>
        <authorList>
            <person name="Coelho M.A."/>
        </authorList>
    </citation>
    <scope>NUCLEOTIDE SEQUENCE</scope>
    <source>
        <strain evidence="6">CBS 12830</strain>
    </source>
</reference>
<feature type="active site" evidence="2">
    <location>
        <position position="281"/>
    </location>
</feature>
<dbReference type="PRINTS" id="PR00792">
    <property type="entry name" value="PEPSIN"/>
</dbReference>
<dbReference type="InterPro" id="IPR034164">
    <property type="entry name" value="Pepsin-like_dom"/>
</dbReference>
<evidence type="ECO:0000313" key="6">
    <source>
        <dbReference type="EMBL" id="WFD23907.1"/>
    </source>
</evidence>
<feature type="domain" description="Peptidase A1" evidence="5">
    <location>
        <begin position="99"/>
        <end position="389"/>
    </location>
</feature>
<dbReference type="CDD" id="cd05471">
    <property type="entry name" value="pepsin_like"/>
    <property type="match status" value="1"/>
</dbReference>
<dbReference type="InterPro" id="IPR021109">
    <property type="entry name" value="Peptidase_aspartic_dom_sf"/>
</dbReference>
<keyword evidence="4" id="KW-0732">Signal</keyword>
<dbReference type="InterPro" id="IPR001461">
    <property type="entry name" value="Aspartic_peptidase_A1"/>
</dbReference>
<dbReference type="PANTHER" id="PTHR47966">
    <property type="entry name" value="BETA-SITE APP-CLEAVING ENZYME, ISOFORM A-RELATED"/>
    <property type="match status" value="1"/>
</dbReference>
<proteinExistence type="inferred from homology"/>
<evidence type="ECO:0000256" key="4">
    <source>
        <dbReference type="SAM" id="SignalP"/>
    </source>
</evidence>
<evidence type="ECO:0000259" key="5">
    <source>
        <dbReference type="PROSITE" id="PS51767"/>
    </source>
</evidence>
<dbReference type="InterPro" id="IPR033121">
    <property type="entry name" value="PEPTIDASE_A1"/>
</dbReference>
<dbReference type="GO" id="GO:0006508">
    <property type="term" value="P:proteolysis"/>
    <property type="evidence" value="ECO:0007669"/>
    <property type="project" value="InterPro"/>
</dbReference>
<feature type="signal peptide" evidence="4">
    <location>
        <begin position="1"/>
        <end position="20"/>
    </location>
</feature>
<dbReference type="Proteomes" id="UP001214415">
    <property type="component" value="Chromosome 5"/>
</dbReference>
<evidence type="ECO:0000313" key="7">
    <source>
        <dbReference type="Proteomes" id="UP001214415"/>
    </source>
</evidence>
<feature type="chain" id="PRO_5041921635" evidence="4">
    <location>
        <begin position="21"/>
        <end position="392"/>
    </location>
</feature>
<dbReference type="PANTHER" id="PTHR47966:SF57">
    <property type="entry name" value="PEPTIDASE A1 DOMAIN-CONTAINING PROTEIN"/>
    <property type="match status" value="1"/>
</dbReference>
<evidence type="ECO:0000256" key="3">
    <source>
        <dbReference type="SAM" id="MobiDB-lite"/>
    </source>
</evidence>
<accession>A0AAF0ECJ0</accession>
<comment type="similarity">
    <text evidence="1">Belongs to the peptidase A1 family.</text>
</comment>
<dbReference type="Gene3D" id="2.40.70.10">
    <property type="entry name" value="Acid Proteases"/>
    <property type="match status" value="2"/>
</dbReference>
<dbReference type="SUPFAM" id="SSF50630">
    <property type="entry name" value="Acid proteases"/>
    <property type="match status" value="1"/>
</dbReference>
<dbReference type="EMBL" id="CP119904">
    <property type="protein sequence ID" value="WFD23907.1"/>
    <property type="molecule type" value="Genomic_DNA"/>
</dbReference>
<protein>
    <submittedName>
        <fullName evidence="6">Cathepsin D</fullName>
        <ecNumber evidence="6">3.4.23.5</ecNumber>
    </submittedName>
</protein>
<dbReference type="GO" id="GO:0004190">
    <property type="term" value="F:aspartic-type endopeptidase activity"/>
    <property type="evidence" value="ECO:0007669"/>
    <property type="project" value="UniProtKB-EC"/>
</dbReference>
<dbReference type="Pfam" id="PF00026">
    <property type="entry name" value="Asp"/>
    <property type="match status" value="1"/>
</dbReference>
<feature type="active site" evidence="2">
    <location>
        <position position="117"/>
    </location>
</feature>
<dbReference type="PROSITE" id="PS51767">
    <property type="entry name" value="PEPTIDASE_A1"/>
    <property type="match status" value="1"/>
</dbReference>
<keyword evidence="6" id="KW-0378">Hydrolase</keyword>
<evidence type="ECO:0000256" key="2">
    <source>
        <dbReference type="PIRSR" id="PIRSR601461-1"/>
    </source>
</evidence>
<dbReference type="EC" id="3.4.23.5" evidence="6"/>
<evidence type="ECO:0000256" key="1">
    <source>
        <dbReference type="ARBA" id="ARBA00007447"/>
    </source>
</evidence>
<feature type="region of interest" description="Disordered" evidence="3">
    <location>
        <begin position="125"/>
        <end position="147"/>
    </location>
</feature>
<feature type="compositionally biased region" description="Low complexity" evidence="3">
    <location>
        <begin position="135"/>
        <end position="147"/>
    </location>
</feature>
<name>A0AAF0ECJ0_9BASI</name>
<dbReference type="AlphaFoldDB" id="A0AAF0ECJ0"/>
<organism evidence="6 7">
    <name type="scientific">Malassezia equina</name>
    <dbReference type="NCBI Taxonomy" id="1381935"/>
    <lineage>
        <taxon>Eukaryota</taxon>
        <taxon>Fungi</taxon>
        <taxon>Dikarya</taxon>
        <taxon>Basidiomycota</taxon>
        <taxon>Ustilaginomycotina</taxon>
        <taxon>Malasseziomycetes</taxon>
        <taxon>Malasseziales</taxon>
        <taxon>Malasseziaceae</taxon>
        <taxon>Malassezia</taxon>
    </lineage>
</organism>
<gene>
    <name evidence="6" type="ORF">MEQU1_002601</name>
</gene>
<keyword evidence="7" id="KW-1185">Reference proteome</keyword>
<sequence length="392" mass="42948">MQLNLKFVVGLIAAAAFASASENAGTLVELNRRSNSVRQSELDVQRTHKHINGLHVKYLKAFENFLKNTGKEHPLKLSSHTKRWTANIDLVDIDSELEWGGQLSFGTPEQSIYFDFDTGSSDTLVNPDAYNPKASSTSSRTSSTFSTAYGDGTSAKGDIYTDALRVGSIHAKNVAIGHSKTTFIHSSERPNQGISGLANPSVQAFDSQFKPFFTDLRDQKAVRQGAFQFTIKPGKGSTLQLGTIDHSKFTGNLTWIDYNPMLGFYVVGGKVNNQKILTVLDSGTTLIIGPLIQVRSFMQKLPNVSMFMNRGSLYGRYPCDQTPKVTFTFGGQDFTLGKDQVRYGKSNNECVLSVVGQVGLPLNAWIVGDSFFQMASVVFDQDNNRVGLAPQA</sequence>